<proteinExistence type="predicted"/>
<dbReference type="EMBL" id="CAEZYZ010000289">
    <property type="protein sequence ID" value="CAB4763136.1"/>
    <property type="molecule type" value="Genomic_DNA"/>
</dbReference>
<dbReference type="InterPro" id="IPR032716">
    <property type="entry name" value="ACC_epsilon"/>
</dbReference>
<evidence type="ECO:0000256" key="1">
    <source>
        <dbReference type="SAM" id="MobiDB-lite"/>
    </source>
</evidence>
<sequence length="74" mass="7895">MTASADGSRPPLLRVISGEPTEEELAAIIAAVSTRSSGTAPTTPTFSLWARKSRQVRPAQRPGFGAWRASTMPR</sequence>
<dbReference type="Pfam" id="PF13822">
    <property type="entry name" value="ACC_epsilon"/>
    <property type="match status" value="1"/>
</dbReference>
<dbReference type="GO" id="GO:0004658">
    <property type="term" value="F:propionyl-CoA carboxylase activity"/>
    <property type="evidence" value="ECO:0007669"/>
    <property type="project" value="InterPro"/>
</dbReference>
<reference evidence="2" key="1">
    <citation type="submission" date="2020-05" db="EMBL/GenBank/DDBJ databases">
        <authorList>
            <person name="Chiriac C."/>
            <person name="Salcher M."/>
            <person name="Ghai R."/>
            <person name="Kavagutti S V."/>
        </authorList>
    </citation>
    <scope>NUCLEOTIDE SEQUENCE</scope>
</reference>
<accession>A0A6J6UUG6</accession>
<gene>
    <name evidence="2" type="ORF">UFOPK2810_01482</name>
</gene>
<name>A0A6J6UUG6_9ZZZZ</name>
<dbReference type="AlphaFoldDB" id="A0A6J6UUG6"/>
<organism evidence="2">
    <name type="scientific">freshwater metagenome</name>
    <dbReference type="NCBI Taxonomy" id="449393"/>
    <lineage>
        <taxon>unclassified sequences</taxon>
        <taxon>metagenomes</taxon>
        <taxon>ecological metagenomes</taxon>
    </lineage>
</organism>
<protein>
    <submittedName>
        <fullName evidence="2">Unannotated protein</fullName>
    </submittedName>
</protein>
<feature type="region of interest" description="Disordered" evidence="1">
    <location>
        <begin position="53"/>
        <end position="74"/>
    </location>
</feature>
<evidence type="ECO:0000313" key="2">
    <source>
        <dbReference type="EMBL" id="CAB4763136.1"/>
    </source>
</evidence>
<dbReference type="GO" id="GO:0003989">
    <property type="term" value="F:acetyl-CoA carboxylase activity"/>
    <property type="evidence" value="ECO:0007669"/>
    <property type="project" value="InterPro"/>
</dbReference>